<accession>A0ABV4P770</accession>
<dbReference type="InterPro" id="IPR000873">
    <property type="entry name" value="AMP-dep_synth/lig_dom"/>
</dbReference>
<feature type="domain" description="Condensation" evidence="2">
    <location>
        <begin position="8"/>
        <end position="155"/>
    </location>
</feature>
<dbReference type="InterPro" id="IPR023213">
    <property type="entry name" value="CAT-like_dom_sf"/>
</dbReference>
<dbReference type="Pfam" id="PF00668">
    <property type="entry name" value="Condensation"/>
    <property type="match status" value="2"/>
</dbReference>
<dbReference type="InterPro" id="IPR010060">
    <property type="entry name" value="NRPS_synth"/>
</dbReference>
<dbReference type="EMBL" id="JBGMEK010000174">
    <property type="protein sequence ID" value="MFA0813936.1"/>
    <property type="molecule type" value="Genomic_DNA"/>
</dbReference>
<dbReference type="Gene3D" id="3.30.559.10">
    <property type="entry name" value="Chloramphenicol acetyltransferase-like domain"/>
    <property type="match status" value="1"/>
</dbReference>
<feature type="domain" description="AMP-dependent synthetase/ligase" evidence="1">
    <location>
        <begin position="742"/>
        <end position="1093"/>
    </location>
</feature>
<organism evidence="3 4">
    <name type="scientific">Microbulbifer epialgicus</name>
    <dbReference type="NCBI Taxonomy" id="393907"/>
    <lineage>
        <taxon>Bacteria</taxon>
        <taxon>Pseudomonadati</taxon>
        <taxon>Pseudomonadota</taxon>
        <taxon>Gammaproteobacteria</taxon>
        <taxon>Cellvibrionales</taxon>
        <taxon>Microbulbiferaceae</taxon>
        <taxon>Microbulbifer</taxon>
    </lineage>
</organism>
<protein>
    <submittedName>
        <fullName evidence="3">Amino acid adenylation domain-containing protein</fullName>
    </submittedName>
</protein>
<keyword evidence="4" id="KW-1185">Reference proteome</keyword>
<evidence type="ECO:0000313" key="3">
    <source>
        <dbReference type="EMBL" id="MFA0813936.1"/>
    </source>
</evidence>
<dbReference type="PANTHER" id="PTHR45527:SF1">
    <property type="entry name" value="FATTY ACID SYNTHASE"/>
    <property type="match status" value="1"/>
</dbReference>
<feature type="non-terminal residue" evidence="3">
    <location>
        <position position="1"/>
    </location>
</feature>
<dbReference type="InterPro" id="IPR020845">
    <property type="entry name" value="AMP-binding_CS"/>
</dbReference>
<reference evidence="3 4" key="1">
    <citation type="submission" date="2024-08" db="EMBL/GenBank/DDBJ databases">
        <authorList>
            <person name="Ishaq N."/>
        </authorList>
    </citation>
    <scope>NUCLEOTIDE SEQUENCE [LARGE SCALE GENOMIC DNA]</scope>
    <source>
        <strain evidence="3 4">DSM 18651</strain>
    </source>
</reference>
<dbReference type="CDD" id="cd05930">
    <property type="entry name" value="A_NRPS"/>
    <property type="match status" value="1"/>
</dbReference>
<name>A0ABV4P770_9GAMM</name>
<evidence type="ECO:0000259" key="1">
    <source>
        <dbReference type="Pfam" id="PF00501"/>
    </source>
</evidence>
<dbReference type="InterPro" id="IPR001242">
    <property type="entry name" value="Condensation_dom"/>
</dbReference>
<dbReference type="Proteomes" id="UP001569428">
    <property type="component" value="Unassembled WGS sequence"/>
</dbReference>
<dbReference type="Gene3D" id="3.40.50.980">
    <property type="match status" value="2"/>
</dbReference>
<dbReference type="PROSITE" id="PS00455">
    <property type="entry name" value="AMP_BINDING"/>
    <property type="match status" value="1"/>
</dbReference>
<evidence type="ECO:0000259" key="2">
    <source>
        <dbReference type="Pfam" id="PF00668"/>
    </source>
</evidence>
<dbReference type="NCBIfam" id="TIGR01720">
    <property type="entry name" value="NRPS-para261"/>
    <property type="match status" value="1"/>
</dbReference>
<dbReference type="SUPFAM" id="SSF56801">
    <property type="entry name" value="Acetyl-CoA synthetase-like"/>
    <property type="match status" value="1"/>
</dbReference>
<dbReference type="PANTHER" id="PTHR45527">
    <property type="entry name" value="NONRIBOSOMAL PEPTIDE SYNTHETASE"/>
    <property type="match status" value="1"/>
</dbReference>
<dbReference type="Gene3D" id="3.30.559.30">
    <property type="entry name" value="Nonribosomal peptide synthetase, condensation domain"/>
    <property type="match status" value="2"/>
</dbReference>
<dbReference type="SUPFAM" id="SSF52777">
    <property type="entry name" value="CoA-dependent acyltransferases"/>
    <property type="match status" value="3"/>
</dbReference>
<evidence type="ECO:0000313" key="4">
    <source>
        <dbReference type="Proteomes" id="UP001569428"/>
    </source>
</evidence>
<feature type="domain" description="Condensation" evidence="2">
    <location>
        <begin position="266"/>
        <end position="720"/>
    </location>
</feature>
<dbReference type="Pfam" id="PF00501">
    <property type="entry name" value="AMP-binding"/>
    <property type="match status" value="1"/>
</dbReference>
<gene>
    <name evidence="3" type="ORF">ACCI49_24010</name>
</gene>
<dbReference type="NCBIfam" id="TIGR01733">
    <property type="entry name" value="AA-adenyl-dom"/>
    <property type="match status" value="1"/>
</dbReference>
<feature type="non-terminal residue" evidence="3">
    <location>
        <position position="1133"/>
    </location>
</feature>
<comment type="caution">
    <text evidence="3">The sequence shown here is derived from an EMBL/GenBank/DDBJ whole genome shotgun (WGS) entry which is preliminary data.</text>
</comment>
<dbReference type="InterPro" id="IPR010071">
    <property type="entry name" value="AA_adenyl_dom"/>
</dbReference>
<proteinExistence type="predicted"/>
<sequence length="1133" mass="123989">VTRILLTRAPERIHGRINDVLLTAFALAMADWRERHGFGNAEGVRFDLEGHGREAVEDGADLSRTIGWFTSQFPLQLSLAGIDWAEARCGETERQKGMMSALKSVKEQLRRVPNNGVGYGLLRYLDKQGREMLASRPAPQVRFNYLGRFAVADENPAGRQWVMATEVAQGDDGGECRGLSHALDLNATTEDGSAGPVLCASWSWADELLDEAVVRDLAVTWFARLCDIAVAVRGDGQALLTPSDVPLAGLQQVQIEAIESTQPHVQDILPLSPLQHGFLFHAFYEQGQVSSVDETPVQRALAQELPYVVQMAFSLVGPLDNERLHRAARMLWQRHANLRATFVHEGLWAPVQVIAKDVELPWRSITLESVTDAKQAMDALLREDRNEGFDLEKGPLLRLTLVREHAQLHHLVLTNHHILFDGWSLPILLHELFTLYQNGADLAALPAVVPYRNYLAWLNKRDPDVARAAWREYLAGLDEATRIAPAHLDAAPGQVHKHILSETLTRRLEEQARGLGVTLNTLIQAGWGVLLGRMTGRNDVVFGTTVSGRPPELPGIERMVGLFINTLPVRVRIHPEQSFAALLKDLHSRQSALLEHQYLSLPEIQRVGGIGELFDTLTVFENYPIDESALAEGQPDVEMFQVHRHSQHGGDTSHYPLGLAAMPGDGMKLGLSYRDDLFDEDQAIRIMTAYVRILEAMAEDPAQPTGRVELLDSSQREQILTSFNATSTSETFPRGKTLHSLFEQQAARTPHAIALTSSDGSLDYAELERRANRLAHLLIARGVGAEDRVAIALLRSSAAIITLLAVLKAGAAYLPLDPTHPAERIAYILREGRPALLISNAAFAVPAEVELPLLTIDSKATRAELDRSSTQAPQDFDRRGAVRARHCAYVIYTSGSTGEPKGVAVEHAQAANAIRARSLRYPSHRSSLLLPSLAFDASLAAILGSLTTGANLILPGEGLEQDIPALIGLVVQYQVQHWLSGPGLYAAVLDSAGDRLGSLRTVVLGGEAIPPSVPQGHRTQAPQAVLYNEYGPTETAIWCCSGEVSTLEHSLAGIGGPIANARFYVLDPALQPVPVGMAGELYIAGAGLARGYLDRPGLTAERFVANPFEPGARMYRSGDLVRWRHNGEIDYLG</sequence>
<dbReference type="RefSeq" id="WP_371841775.1">
    <property type="nucleotide sequence ID" value="NZ_JBGMEK010000174.1"/>
</dbReference>
<dbReference type="CDD" id="cd19543">
    <property type="entry name" value="DCL_NRPS"/>
    <property type="match status" value="1"/>
</dbReference>
<dbReference type="Gene3D" id="2.30.38.10">
    <property type="entry name" value="Luciferase, Domain 3"/>
    <property type="match status" value="1"/>
</dbReference>